<evidence type="ECO:0000313" key="3">
    <source>
        <dbReference type="Proteomes" id="UP000324222"/>
    </source>
</evidence>
<keyword evidence="3" id="KW-1185">Reference proteome</keyword>
<proteinExistence type="predicted"/>
<accession>A0A5B7K5J5</accession>
<name>A0A5B7K5J5_PORTR</name>
<evidence type="ECO:0000256" key="1">
    <source>
        <dbReference type="SAM" id="MobiDB-lite"/>
    </source>
</evidence>
<dbReference type="AlphaFoldDB" id="A0A5B7K5J5"/>
<feature type="compositionally biased region" description="Basic and acidic residues" evidence="1">
    <location>
        <begin position="62"/>
        <end position="76"/>
    </location>
</feature>
<dbReference type="Proteomes" id="UP000324222">
    <property type="component" value="Unassembled WGS sequence"/>
</dbReference>
<gene>
    <name evidence="2" type="ORF">E2C01_097382</name>
</gene>
<evidence type="ECO:0000313" key="2">
    <source>
        <dbReference type="EMBL" id="MPD01837.1"/>
    </source>
</evidence>
<organism evidence="2 3">
    <name type="scientific">Portunus trituberculatus</name>
    <name type="common">Swimming crab</name>
    <name type="synonym">Neptunus trituberculatus</name>
    <dbReference type="NCBI Taxonomy" id="210409"/>
    <lineage>
        <taxon>Eukaryota</taxon>
        <taxon>Metazoa</taxon>
        <taxon>Ecdysozoa</taxon>
        <taxon>Arthropoda</taxon>
        <taxon>Crustacea</taxon>
        <taxon>Multicrustacea</taxon>
        <taxon>Malacostraca</taxon>
        <taxon>Eumalacostraca</taxon>
        <taxon>Eucarida</taxon>
        <taxon>Decapoda</taxon>
        <taxon>Pleocyemata</taxon>
        <taxon>Brachyura</taxon>
        <taxon>Eubrachyura</taxon>
        <taxon>Portunoidea</taxon>
        <taxon>Portunidae</taxon>
        <taxon>Portuninae</taxon>
        <taxon>Portunus</taxon>
    </lineage>
</organism>
<dbReference type="EMBL" id="VSRR010128799">
    <property type="protein sequence ID" value="MPD01837.1"/>
    <property type="molecule type" value="Genomic_DNA"/>
</dbReference>
<comment type="caution">
    <text evidence="2">The sequence shown here is derived from an EMBL/GenBank/DDBJ whole genome shotgun (WGS) entry which is preliminary data.</text>
</comment>
<feature type="region of interest" description="Disordered" evidence="1">
    <location>
        <begin position="52"/>
        <end position="76"/>
    </location>
</feature>
<reference evidence="2 3" key="1">
    <citation type="submission" date="2019-05" db="EMBL/GenBank/DDBJ databases">
        <title>Another draft genome of Portunus trituberculatus and its Hox gene families provides insights of decapod evolution.</title>
        <authorList>
            <person name="Jeong J.-H."/>
            <person name="Song I."/>
            <person name="Kim S."/>
            <person name="Choi T."/>
            <person name="Kim D."/>
            <person name="Ryu S."/>
            <person name="Kim W."/>
        </authorList>
    </citation>
    <scope>NUCLEOTIDE SEQUENCE [LARGE SCALE GENOMIC DNA]</scope>
    <source>
        <tissue evidence="2">Muscle</tissue>
    </source>
</reference>
<protein>
    <submittedName>
        <fullName evidence="2">Uncharacterized protein</fullName>
    </submittedName>
</protein>
<sequence>MISSVPESRAFTARHIHRIVKKKISLSPLSCLVDARIITSITICLYDATAEEKKKAPLSSVHRKDARKDTEISHVI</sequence>